<comment type="caution">
    <text evidence="1">The sequence shown here is derived from an EMBL/GenBank/DDBJ whole genome shotgun (WGS) entry which is preliminary data.</text>
</comment>
<accession>A0ABS8TRA2</accession>
<evidence type="ECO:0000313" key="2">
    <source>
        <dbReference type="Proteomes" id="UP000823775"/>
    </source>
</evidence>
<dbReference type="Proteomes" id="UP000823775">
    <property type="component" value="Unassembled WGS sequence"/>
</dbReference>
<proteinExistence type="predicted"/>
<dbReference type="EMBL" id="JACEIK010001904">
    <property type="protein sequence ID" value="MCD7473019.1"/>
    <property type="molecule type" value="Genomic_DNA"/>
</dbReference>
<sequence length="69" mass="8072">TGRLGWWMVMYSPQEPFSRCKTLPFVRGIMSEYKMCEKLSHSSGNVVAEYLCVMPKLCVEIRSYKDIFI</sequence>
<feature type="non-terminal residue" evidence="1">
    <location>
        <position position="1"/>
    </location>
</feature>
<evidence type="ECO:0000313" key="1">
    <source>
        <dbReference type="EMBL" id="MCD7473019.1"/>
    </source>
</evidence>
<protein>
    <submittedName>
        <fullName evidence="1">Uncharacterized protein</fullName>
    </submittedName>
</protein>
<gene>
    <name evidence="1" type="ORF">HAX54_014555</name>
</gene>
<organism evidence="1 2">
    <name type="scientific">Datura stramonium</name>
    <name type="common">Jimsonweed</name>
    <name type="synonym">Common thornapple</name>
    <dbReference type="NCBI Taxonomy" id="4076"/>
    <lineage>
        <taxon>Eukaryota</taxon>
        <taxon>Viridiplantae</taxon>
        <taxon>Streptophyta</taxon>
        <taxon>Embryophyta</taxon>
        <taxon>Tracheophyta</taxon>
        <taxon>Spermatophyta</taxon>
        <taxon>Magnoliopsida</taxon>
        <taxon>eudicotyledons</taxon>
        <taxon>Gunneridae</taxon>
        <taxon>Pentapetalae</taxon>
        <taxon>asterids</taxon>
        <taxon>lamiids</taxon>
        <taxon>Solanales</taxon>
        <taxon>Solanaceae</taxon>
        <taxon>Solanoideae</taxon>
        <taxon>Datureae</taxon>
        <taxon>Datura</taxon>
    </lineage>
</organism>
<keyword evidence="2" id="KW-1185">Reference proteome</keyword>
<reference evidence="1 2" key="1">
    <citation type="journal article" date="2021" name="BMC Genomics">
        <title>Datura genome reveals duplications of psychoactive alkaloid biosynthetic genes and high mutation rate following tissue culture.</title>
        <authorList>
            <person name="Rajewski A."/>
            <person name="Carter-House D."/>
            <person name="Stajich J."/>
            <person name="Litt A."/>
        </authorList>
    </citation>
    <scope>NUCLEOTIDE SEQUENCE [LARGE SCALE GENOMIC DNA]</scope>
    <source>
        <strain evidence="1">AR-01</strain>
    </source>
</reference>
<name>A0ABS8TRA2_DATST</name>